<reference evidence="7" key="1">
    <citation type="journal article" date="2023" name="Science">
        <title>Elucidation of the pathway for biosynthesis of saponin adjuvants from the soapbark tree.</title>
        <authorList>
            <person name="Reed J."/>
            <person name="Orme A."/>
            <person name="El-Demerdash A."/>
            <person name="Owen C."/>
            <person name="Martin L.B.B."/>
            <person name="Misra R.C."/>
            <person name="Kikuchi S."/>
            <person name="Rejzek M."/>
            <person name="Martin A.C."/>
            <person name="Harkess A."/>
            <person name="Leebens-Mack J."/>
            <person name="Louveau T."/>
            <person name="Stephenson M.J."/>
            <person name="Osbourn A."/>
        </authorList>
    </citation>
    <scope>NUCLEOTIDE SEQUENCE</scope>
    <source>
        <strain evidence="7">S10</strain>
    </source>
</reference>
<dbReference type="GO" id="GO:0006952">
    <property type="term" value="P:defense response"/>
    <property type="evidence" value="ECO:0007669"/>
    <property type="project" value="UniProtKB-KW"/>
</dbReference>
<feature type="domain" description="NB-ARC" evidence="5">
    <location>
        <begin position="168"/>
        <end position="337"/>
    </location>
</feature>
<dbReference type="PRINTS" id="PR00364">
    <property type="entry name" value="DISEASERSIST"/>
</dbReference>
<name>A0AAD7KX14_QUISA</name>
<dbReference type="InterPro" id="IPR042197">
    <property type="entry name" value="Apaf_helical"/>
</dbReference>
<dbReference type="PANTHER" id="PTHR36766:SF40">
    <property type="entry name" value="DISEASE RESISTANCE PROTEIN RGA3"/>
    <property type="match status" value="1"/>
</dbReference>
<dbReference type="KEGG" id="qsa:O6P43_032177"/>
<feature type="domain" description="Disease resistance N-terminal" evidence="6">
    <location>
        <begin position="10"/>
        <end position="97"/>
    </location>
</feature>
<comment type="caution">
    <text evidence="7">The sequence shown here is derived from an EMBL/GenBank/DDBJ whole genome shotgun (WGS) entry which is preliminary data.</text>
</comment>
<dbReference type="Gene3D" id="3.40.50.300">
    <property type="entry name" value="P-loop containing nucleotide triphosphate hydrolases"/>
    <property type="match status" value="1"/>
</dbReference>
<dbReference type="FunFam" id="3.40.50.300:FF:001091">
    <property type="entry name" value="Probable disease resistance protein At1g61300"/>
    <property type="match status" value="1"/>
</dbReference>
<evidence type="ECO:0000259" key="5">
    <source>
        <dbReference type="Pfam" id="PF00931"/>
    </source>
</evidence>
<dbReference type="GO" id="GO:0005524">
    <property type="term" value="F:ATP binding"/>
    <property type="evidence" value="ECO:0007669"/>
    <property type="project" value="UniProtKB-KW"/>
</dbReference>
<accession>A0AAD7KX14</accession>
<dbReference type="InterPro" id="IPR027417">
    <property type="entry name" value="P-loop_NTPase"/>
</dbReference>
<keyword evidence="8" id="KW-1185">Reference proteome</keyword>
<keyword evidence="2" id="KW-0547">Nucleotide-binding</keyword>
<dbReference type="Proteomes" id="UP001163823">
    <property type="component" value="Chromosome 13"/>
</dbReference>
<keyword evidence="3" id="KW-0611">Plant defense</keyword>
<dbReference type="InterPro" id="IPR041118">
    <property type="entry name" value="Rx_N"/>
</dbReference>
<organism evidence="7 8">
    <name type="scientific">Quillaja saponaria</name>
    <name type="common">Soap bark tree</name>
    <dbReference type="NCBI Taxonomy" id="32244"/>
    <lineage>
        <taxon>Eukaryota</taxon>
        <taxon>Viridiplantae</taxon>
        <taxon>Streptophyta</taxon>
        <taxon>Embryophyta</taxon>
        <taxon>Tracheophyta</taxon>
        <taxon>Spermatophyta</taxon>
        <taxon>Magnoliopsida</taxon>
        <taxon>eudicotyledons</taxon>
        <taxon>Gunneridae</taxon>
        <taxon>Pentapetalae</taxon>
        <taxon>rosids</taxon>
        <taxon>fabids</taxon>
        <taxon>Fabales</taxon>
        <taxon>Quillajaceae</taxon>
        <taxon>Quillaja</taxon>
    </lineage>
</organism>
<evidence type="ECO:0000313" key="8">
    <source>
        <dbReference type="Proteomes" id="UP001163823"/>
    </source>
</evidence>
<evidence type="ECO:0000256" key="1">
    <source>
        <dbReference type="ARBA" id="ARBA00022737"/>
    </source>
</evidence>
<dbReference type="PANTHER" id="PTHR36766">
    <property type="entry name" value="PLANT BROAD-SPECTRUM MILDEW RESISTANCE PROTEIN RPW8"/>
    <property type="match status" value="1"/>
</dbReference>
<dbReference type="SUPFAM" id="SSF52540">
    <property type="entry name" value="P-loop containing nucleoside triphosphate hydrolases"/>
    <property type="match status" value="1"/>
</dbReference>
<evidence type="ECO:0000313" key="7">
    <source>
        <dbReference type="EMBL" id="KAJ7947361.1"/>
    </source>
</evidence>
<protein>
    <submittedName>
        <fullName evidence="7">Disease resistance protein</fullName>
    </submittedName>
</protein>
<evidence type="ECO:0000256" key="4">
    <source>
        <dbReference type="ARBA" id="ARBA00022840"/>
    </source>
</evidence>
<dbReference type="InterPro" id="IPR002182">
    <property type="entry name" value="NB-ARC"/>
</dbReference>
<dbReference type="AlphaFoldDB" id="A0AAD7KX14"/>
<sequence>MAAEVVGGAVLSSFLAVLFDRMAKPEVVKFFEGKKLDDKLLGRLKTALLAVKPVLNDAEKKQIRDPDVKEWLDELNDAVYHADDLFDEIATRARTAAKEVPKNSLSTYFINSHDGDLASRTEVVIDKIESIVKYKDVLKLEEGVGKKLSDKIPSTSLVEASDVVGRDNDKEVIVNLLLSDDESGNKISVIPIVGMGGIGKTTLAQLVYDDDRVKRRFNLKAWVCVSEELDVLKVTKTVLEAVTSSSRDTEDLNVIQLNLKEWLTGNKFLIVLDDVWNENYDNWDNLRRPFNYGAEGSKIIVTTRSRKVASIMQTTPPHHLEHLSEDDCWLIFSKHAFCFSNSNEYHVLERIGREIAKKCGGLPLAAKTLGGLLRSKSDVEEWNSILNSYIWSLSEG</sequence>
<dbReference type="EMBL" id="JARAOO010000013">
    <property type="protein sequence ID" value="KAJ7947361.1"/>
    <property type="molecule type" value="Genomic_DNA"/>
</dbReference>
<dbReference type="Gene3D" id="1.10.8.430">
    <property type="entry name" value="Helical domain of apoptotic protease-activating factors"/>
    <property type="match status" value="1"/>
</dbReference>
<gene>
    <name evidence="7" type="ORF">O6P43_032177</name>
</gene>
<dbReference type="GO" id="GO:0043531">
    <property type="term" value="F:ADP binding"/>
    <property type="evidence" value="ECO:0007669"/>
    <property type="project" value="InterPro"/>
</dbReference>
<evidence type="ECO:0000256" key="3">
    <source>
        <dbReference type="ARBA" id="ARBA00022821"/>
    </source>
</evidence>
<evidence type="ECO:0000256" key="2">
    <source>
        <dbReference type="ARBA" id="ARBA00022741"/>
    </source>
</evidence>
<dbReference type="Gene3D" id="1.20.5.4130">
    <property type="match status" value="1"/>
</dbReference>
<evidence type="ECO:0000259" key="6">
    <source>
        <dbReference type="Pfam" id="PF18052"/>
    </source>
</evidence>
<dbReference type="Pfam" id="PF00931">
    <property type="entry name" value="NB-ARC"/>
    <property type="match status" value="1"/>
</dbReference>
<dbReference type="Pfam" id="PF18052">
    <property type="entry name" value="Rx_N"/>
    <property type="match status" value="1"/>
</dbReference>
<proteinExistence type="predicted"/>
<keyword evidence="4" id="KW-0067">ATP-binding</keyword>
<keyword evidence="1" id="KW-0677">Repeat</keyword>